<proteinExistence type="predicted"/>
<evidence type="ECO:0000313" key="2">
    <source>
        <dbReference type="EMBL" id="KAK3252417.1"/>
    </source>
</evidence>
<feature type="compositionally biased region" description="Low complexity" evidence="1">
    <location>
        <begin position="1"/>
        <end position="19"/>
    </location>
</feature>
<name>A0AAE0CEK0_9CHLO</name>
<feature type="compositionally biased region" description="Basic and acidic residues" evidence="1">
    <location>
        <begin position="230"/>
        <end position="239"/>
    </location>
</feature>
<comment type="caution">
    <text evidence="2">The sequence shown here is derived from an EMBL/GenBank/DDBJ whole genome shotgun (WGS) entry which is preliminary data.</text>
</comment>
<feature type="region of interest" description="Disordered" evidence="1">
    <location>
        <begin position="193"/>
        <end position="290"/>
    </location>
</feature>
<dbReference type="AlphaFoldDB" id="A0AAE0CEK0"/>
<dbReference type="EMBL" id="LGRX02025421">
    <property type="protein sequence ID" value="KAK3252417.1"/>
    <property type="molecule type" value="Genomic_DNA"/>
</dbReference>
<accession>A0AAE0CEK0</accession>
<protein>
    <submittedName>
        <fullName evidence="2">Uncharacterized protein</fullName>
    </submittedName>
</protein>
<gene>
    <name evidence="2" type="ORF">CYMTET_38283</name>
</gene>
<evidence type="ECO:0000313" key="3">
    <source>
        <dbReference type="Proteomes" id="UP001190700"/>
    </source>
</evidence>
<feature type="region of interest" description="Disordered" evidence="1">
    <location>
        <begin position="324"/>
        <end position="356"/>
    </location>
</feature>
<organism evidence="2 3">
    <name type="scientific">Cymbomonas tetramitiformis</name>
    <dbReference type="NCBI Taxonomy" id="36881"/>
    <lineage>
        <taxon>Eukaryota</taxon>
        <taxon>Viridiplantae</taxon>
        <taxon>Chlorophyta</taxon>
        <taxon>Pyramimonadophyceae</taxon>
        <taxon>Pyramimonadales</taxon>
        <taxon>Pyramimonadaceae</taxon>
        <taxon>Cymbomonas</taxon>
    </lineage>
</organism>
<keyword evidence="3" id="KW-1185">Reference proteome</keyword>
<feature type="compositionally biased region" description="Basic and acidic residues" evidence="1">
    <location>
        <begin position="105"/>
        <end position="115"/>
    </location>
</feature>
<evidence type="ECO:0000256" key="1">
    <source>
        <dbReference type="SAM" id="MobiDB-lite"/>
    </source>
</evidence>
<dbReference type="Proteomes" id="UP001190700">
    <property type="component" value="Unassembled WGS sequence"/>
</dbReference>
<sequence length="375" mass="41270">MGGGSSKSAASTPQTSPSSVNLSSPRTGRDFPAQALPTKPSADVPASSSQTVKSTSATSEAKESSSLPSHALPPIYDTVDEEIILPPKTHNASVSNAVEEETEDSEKTNTEDRTDPIPWLTVGVDPMYSHESKDLEPADGAWKVLDIDPLKEIRPREAALYIKRSRLPSQSLPTTPRNDTIQDAVKDGFESFEEFPKPRRQARISEPGVRWQPSIRRRAQMTVKFGEPPGYKEDEERKPRTSSSKQHTITGIFDIQSIRTTAARPEGLILPPSRRPSTDTDETWTPSIRRRASLLPENLAKALAPPVSDDPMQNLFQADRRATWNGSSHNTNAPENGQDTATEWNPDEENATSGVIGMGIRQHFQSIRSIFSKPQ</sequence>
<reference evidence="2 3" key="1">
    <citation type="journal article" date="2015" name="Genome Biol. Evol.">
        <title>Comparative Genomics of a Bacterivorous Green Alga Reveals Evolutionary Causalities and Consequences of Phago-Mixotrophic Mode of Nutrition.</title>
        <authorList>
            <person name="Burns J.A."/>
            <person name="Paasch A."/>
            <person name="Narechania A."/>
            <person name="Kim E."/>
        </authorList>
    </citation>
    <scope>NUCLEOTIDE SEQUENCE [LARGE SCALE GENOMIC DNA]</scope>
    <source>
        <strain evidence="2 3">PLY_AMNH</strain>
    </source>
</reference>
<feature type="compositionally biased region" description="Polar residues" evidence="1">
    <location>
        <begin position="324"/>
        <end position="343"/>
    </location>
</feature>
<feature type="region of interest" description="Disordered" evidence="1">
    <location>
        <begin position="1"/>
        <end position="120"/>
    </location>
</feature>